<evidence type="ECO:0000256" key="1">
    <source>
        <dbReference type="SAM" id="MobiDB-lite"/>
    </source>
</evidence>
<dbReference type="InterPro" id="IPR041698">
    <property type="entry name" value="Methyltransf_25"/>
</dbReference>
<protein>
    <recommendedName>
        <fullName evidence="2">Methyltransferase domain-containing protein</fullName>
    </recommendedName>
</protein>
<dbReference type="CDD" id="cd02440">
    <property type="entry name" value="AdoMet_MTases"/>
    <property type="match status" value="1"/>
</dbReference>
<keyword evidence="4" id="KW-1185">Reference proteome</keyword>
<evidence type="ECO:0000259" key="2">
    <source>
        <dbReference type="Pfam" id="PF13649"/>
    </source>
</evidence>
<accession>A0ABQ0LA23</accession>
<feature type="compositionally biased region" description="Low complexity" evidence="1">
    <location>
        <begin position="1"/>
        <end position="13"/>
    </location>
</feature>
<gene>
    <name evidence="3" type="ORF">MCHLO_05416</name>
</gene>
<feature type="region of interest" description="Disordered" evidence="1">
    <location>
        <begin position="1"/>
        <end position="35"/>
    </location>
</feature>
<reference evidence="3" key="1">
    <citation type="submission" date="2014-09" db="EMBL/GenBank/DDBJ databases">
        <title>Genome sequence of the luminous mushroom Mycena chlorophos for searching fungal bioluminescence genes.</title>
        <authorList>
            <person name="Tanaka Y."/>
            <person name="Kasuga D."/>
            <person name="Oba Y."/>
            <person name="Hase S."/>
            <person name="Sato K."/>
            <person name="Oba Y."/>
            <person name="Sakakibara Y."/>
        </authorList>
    </citation>
    <scope>NUCLEOTIDE SEQUENCE</scope>
</reference>
<dbReference type="PANTHER" id="PTHR43591">
    <property type="entry name" value="METHYLTRANSFERASE"/>
    <property type="match status" value="1"/>
</dbReference>
<organism evidence="3 4">
    <name type="scientific">Mycena chlorophos</name>
    <name type="common">Agaric fungus</name>
    <name type="synonym">Agaricus chlorophos</name>
    <dbReference type="NCBI Taxonomy" id="658473"/>
    <lineage>
        <taxon>Eukaryota</taxon>
        <taxon>Fungi</taxon>
        <taxon>Dikarya</taxon>
        <taxon>Basidiomycota</taxon>
        <taxon>Agaricomycotina</taxon>
        <taxon>Agaricomycetes</taxon>
        <taxon>Agaricomycetidae</taxon>
        <taxon>Agaricales</taxon>
        <taxon>Marasmiineae</taxon>
        <taxon>Mycenaceae</taxon>
        <taxon>Mycena</taxon>
    </lineage>
</organism>
<evidence type="ECO:0000313" key="3">
    <source>
        <dbReference type="EMBL" id="GAT47978.1"/>
    </source>
</evidence>
<evidence type="ECO:0000313" key="4">
    <source>
        <dbReference type="Proteomes" id="UP000815677"/>
    </source>
</evidence>
<feature type="domain" description="Methyltransferase" evidence="2">
    <location>
        <begin position="105"/>
        <end position="193"/>
    </location>
</feature>
<dbReference type="Pfam" id="PF13649">
    <property type="entry name" value="Methyltransf_25"/>
    <property type="match status" value="1"/>
</dbReference>
<dbReference type="EMBL" id="DF844096">
    <property type="protein sequence ID" value="GAT47978.1"/>
    <property type="molecule type" value="Genomic_DNA"/>
</dbReference>
<dbReference type="InterPro" id="IPR029063">
    <property type="entry name" value="SAM-dependent_MTases_sf"/>
</dbReference>
<dbReference type="Gene3D" id="3.40.50.150">
    <property type="entry name" value="Vaccinia Virus protein VP39"/>
    <property type="match status" value="1"/>
</dbReference>
<name>A0ABQ0LA23_MYCCL</name>
<dbReference type="Proteomes" id="UP000815677">
    <property type="component" value="Unassembled WGS sequence"/>
</dbReference>
<proteinExistence type="predicted"/>
<dbReference type="SUPFAM" id="SSF53335">
    <property type="entry name" value="S-adenosyl-L-methionine-dependent methyltransferases"/>
    <property type="match status" value="1"/>
</dbReference>
<sequence>MSHSSNNGNSNNDSSDDDDDGGVNSGSSGEELAPDEFEQYFVEHNNRLFHSHTTSPYPLPVDTPEQERQKVQHRLLFDVIGAHYPPNCPVQAVLAPDPARQRYALDICTGTGKWAIDMARDFPHVSFRGFDIVPIAPRLNLPPNVNFVMHDVNTVAPWAAGTFDLVHARSVSMAVTNYASLLAECARLLRPGGAFIAGEWSRMIFTMAPPPAGGPPVPTPITPQLAPFLHAFLGALHTALGTPPNPLPPTAPLAAPLLAAQPHFYVQNTITPASHLFPLGGWHPDPAMQHIGRVFRNIFRRYMDSVRPLLDAKSGMPQAQLNQLYVGVHQEIRSVPGIWGLYNTVFARRA</sequence>
<dbReference type="PANTHER" id="PTHR43591:SF50">
    <property type="entry name" value="METHYLTRANSFERASE DOMAIN-CONTAINING PROTEIN-RELATED"/>
    <property type="match status" value="1"/>
</dbReference>